<dbReference type="Pfam" id="PF06725">
    <property type="entry name" value="3D"/>
    <property type="match status" value="1"/>
</dbReference>
<sequence length="365" mass="40784">MQFFKRMILVIFTLTLCGTGSIMTYAKSNTEALHSVEQDLQQKAQEKQSVSNEMTNIKQEMDSIYKYISANKEALSKTQNKIDETNKLIEQKKEEIVTVEDKILARQDVMKKRLVALQHDNSVSLVIKVLLNAKSFDDLLQRASAVSALFNADQSILDDQKHDLKQIEDDKKEIDQQEQVLKEEQKNLANQQEQLSLNLQKRQETLKEMQDKYSKIDKEMALAKKEKASIQAELRAAEERVRKEQAAAKSRAVAASASAGSQQNDSQPTGNGETFYVTATAYSYSSSGAITRMGYNIKENPYMKLIAVDPSVIPLGSKVWVEGYGVAVAGDTGGAIHGHIIDVLKPTKAQALAWGRRTVKVKILD</sequence>
<dbReference type="EMBL" id="SMYO01000002">
    <property type="protein sequence ID" value="TDK64053.1"/>
    <property type="molecule type" value="Genomic_DNA"/>
</dbReference>
<evidence type="ECO:0000259" key="6">
    <source>
        <dbReference type="Pfam" id="PF24568"/>
    </source>
</evidence>
<feature type="coiled-coil region" evidence="2">
    <location>
        <begin position="157"/>
        <end position="247"/>
    </location>
</feature>
<comment type="caution">
    <text evidence="7">The sequence shown here is derived from an EMBL/GenBank/DDBJ whole genome shotgun (WGS) entry which is preliminary data.</text>
</comment>
<dbReference type="InterPro" id="IPR010611">
    <property type="entry name" value="3D_dom"/>
</dbReference>
<dbReference type="GO" id="GO:0019867">
    <property type="term" value="C:outer membrane"/>
    <property type="evidence" value="ECO:0007669"/>
    <property type="project" value="InterPro"/>
</dbReference>
<name>A0A4R5VXV7_9BACI</name>
<organism evidence="7 8">
    <name type="scientific">Bacillus salipaludis</name>
    <dbReference type="NCBI Taxonomy" id="2547811"/>
    <lineage>
        <taxon>Bacteria</taxon>
        <taxon>Bacillati</taxon>
        <taxon>Bacillota</taxon>
        <taxon>Bacilli</taxon>
        <taxon>Bacillales</taxon>
        <taxon>Bacillaceae</taxon>
        <taxon>Bacillus</taxon>
    </lineage>
</organism>
<dbReference type="Gene3D" id="6.10.250.3150">
    <property type="match status" value="1"/>
</dbReference>
<evidence type="ECO:0000256" key="1">
    <source>
        <dbReference type="ARBA" id="ARBA00022729"/>
    </source>
</evidence>
<gene>
    <name evidence="7" type="ORF">E2K98_04070</name>
</gene>
<dbReference type="InterPro" id="IPR057309">
    <property type="entry name" value="PcsB_CC"/>
</dbReference>
<feature type="chain" id="PRO_5039299619" evidence="4">
    <location>
        <begin position="27"/>
        <end position="365"/>
    </location>
</feature>
<dbReference type="GO" id="GO:0009254">
    <property type="term" value="P:peptidoglycan turnover"/>
    <property type="evidence" value="ECO:0007669"/>
    <property type="project" value="InterPro"/>
</dbReference>
<dbReference type="Proteomes" id="UP000295132">
    <property type="component" value="Unassembled WGS sequence"/>
</dbReference>
<protein>
    <submittedName>
        <fullName evidence="7">Cell wall-binding protein</fullName>
    </submittedName>
</protein>
<dbReference type="SUPFAM" id="SSF50685">
    <property type="entry name" value="Barwin-like endoglucanases"/>
    <property type="match status" value="1"/>
</dbReference>
<reference evidence="7 8" key="1">
    <citation type="submission" date="2019-03" db="EMBL/GenBank/DDBJ databases">
        <title>Bacillus niacini sp. nov. a Nicotinate-Metabolizing Mesophile Isolated from Soil.</title>
        <authorList>
            <person name="Zhang G."/>
        </authorList>
    </citation>
    <scope>NUCLEOTIDE SEQUENCE [LARGE SCALE GENOMIC DNA]</scope>
    <source>
        <strain evidence="7 8">WN066</strain>
    </source>
</reference>
<feature type="coiled-coil region" evidence="2">
    <location>
        <begin position="33"/>
        <end position="102"/>
    </location>
</feature>
<feature type="domain" description="Peptidoglycan hydrolase PcsB coiled-coil" evidence="6">
    <location>
        <begin position="96"/>
        <end position="169"/>
    </location>
</feature>
<dbReference type="RefSeq" id="WP_133332994.1">
    <property type="nucleotide sequence ID" value="NZ_SMYO01000002.1"/>
</dbReference>
<dbReference type="InterPro" id="IPR051933">
    <property type="entry name" value="Resuscitation_pf_RpfB"/>
</dbReference>
<dbReference type="CDD" id="cd14667">
    <property type="entry name" value="3D_containing_proteins"/>
    <property type="match status" value="1"/>
</dbReference>
<evidence type="ECO:0000256" key="2">
    <source>
        <dbReference type="SAM" id="Coils"/>
    </source>
</evidence>
<dbReference type="PANTHER" id="PTHR39160:SF4">
    <property type="entry name" value="RESUSCITATION-PROMOTING FACTOR RPFB"/>
    <property type="match status" value="1"/>
</dbReference>
<dbReference type="PANTHER" id="PTHR39160">
    <property type="entry name" value="CELL WALL-BINDING PROTEIN YOCH"/>
    <property type="match status" value="1"/>
</dbReference>
<keyword evidence="2" id="KW-0175">Coiled coil</keyword>
<accession>A0A4R5VXV7</accession>
<evidence type="ECO:0000313" key="7">
    <source>
        <dbReference type="EMBL" id="TDK64053.1"/>
    </source>
</evidence>
<feature type="domain" description="3D" evidence="5">
    <location>
        <begin position="306"/>
        <end position="364"/>
    </location>
</feature>
<feature type="region of interest" description="Disordered" evidence="3">
    <location>
        <begin position="253"/>
        <end position="272"/>
    </location>
</feature>
<dbReference type="InterPro" id="IPR036908">
    <property type="entry name" value="RlpA-like_sf"/>
</dbReference>
<proteinExistence type="predicted"/>
<dbReference type="Pfam" id="PF24568">
    <property type="entry name" value="CC_PcsB"/>
    <property type="match status" value="1"/>
</dbReference>
<evidence type="ECO:0000259" key="5">
    <source>
        <dbReference type="Pfam" id="PF06725"/>
    </source>
</evidence>
<evidence type="ECO:0000313" key="8">
    <source>
        <dbReference type="Proteomes" id="UP000295132"/>
    </source>
</evidence>
<dbReference type="GO" id="GO:0004553">
    <property type="term" value="F:hydrolase activity, hydrolyzing O-glycosyl compounds"/>
    <property type="evidence" value="ECO:0007669"/>
    <property type="project" value="InterPro"/>
</dbReference>
<evidence type="ECO:0000256" key="3">
    <source>
        <dbReference type="SAM" id="MobiDB-lite"/>
    </source>
</evidence>
<feature type="signal peptide" evidence="4">
    <location>
        <begin position="1"/>
        <end position="26"/>
    </location>
</feature>
<dbReference type="InterPro" id="IPR059180">
    <property type="entry name" value="3D_YorM"/>
</dbReference>
<feature type="compositionally biased region" description="Low complexity" evidence="3">
    <location>
        <begin position="253"/>
        <end position="267"/>
    </location>
</feature>
<evidence type="ECO:0000256" key="4">
    <source>
        <dbReference type="SAM" id="SignalP"/>
    </source>
</evidence>
<keyword evidence="1 4" id="KW-0732">Signal</keyword>
<dbReference type="AlphaFoldDB" id="A0A4R5VXV7"/>